<dbReference type="Pfam" id="PF01810">
    <property type="entry name" value="LysE"/>
    <property type="match status" value="1"/>
</dbReference>
<evidence type="ECO:0000256" key="3">
    <source>
        <dbReference type="ARBA" id="ARBA00022692"/>
    </source>
</evidence>
<dbReference type="Proteomes" id="UP000005938">
    <property type="component" value="Unassembled WGS sequence"/>
</dbReference>
<reference evidence="7 8" key="1">
    <citation type="journal article" date="2012" name="J. Bacteriol.">
        <title>Genome Sequence of the Halotolerant Bacterium Imtechella halotolerans K1T.</title>
        <authorList>
            <person name="Kumar S."/>
            <person name="Vikram S."/>
            <person name="Subramanian S."/>
            <person name="Raghava G.P."/>
            <person name="Pinnaka A.K."/>
        </authorList>
    </citation>
    <scope>NUCLEOTIDE SEQUENCE [LARGE SCALE GENOMIC DNA]</scope>
    <source>
        <strain evidence="7 8">K1</strain>
    </source>
</reference>
<proteinExistence type="predicted"/>
<dbReference type="OrthoDB" id="1451945at2"/>
<comment type="caution">
    <text evidence="7">The sequence shown here is derived from an EMBL/GenBank/DDBJ whole genome shotgun (WGS) entry which is preliminary data.</text>
</comment>
<dbReference type="RefSeq" id="WP_008236895.1">
    <property type="nucleotide sequence ID" value="NZ_AJJU01000002.1"/>
</dbReference>
<evidence type="ECO:0000256" key="6">
    <source>
        <dbReference type="SAM" id="Phobius"/>
    </source>
</evidence>
<dbReference type="GO" id="GO:0005886">
    <property type="term" value="C:plasma membrane"/>
    <property type="evidence" value="ECO:0007669"/>
    <property type="project" value="UniProtKB-SubCell"/>
</dbReference>
<dbReference type="AlphaFoldDB" id="I0WK62"/>
<keyword evidence="3 6" id="KW-0812">Transmembrane</keyword>
<feature type="transmembrane region" description="Helical" evidence="6">
    <location>
        <begin position="6"/>
        <end position="27"/>
    </location>
</feature>
<dbReference type="EMBL" id="AJJU01000002">
    <property type="protein sequence ID" value="EID76778.1"/>
    <property type="molecule type" value="Genomic_DNA"/>
</dbReference>
<dbReference type="GO" id="GO:0006865">
    <property type="term" value="P:amino acid transport"/>
    <property type="evidence" value="ECO:0007669"/>
    <property type="project" value="InterPro"/>
</dbReference>
<sequence length="212" mass="24035">MTHLIILFFVTFSAALMGVVPPGLINLTAAKTSATKGKLNGILFAVGAAIVVMIQAYLAVHISKYLFNNPFVIDVLLKIAVIVFSFFAIYFFVVARKRRNKKMKVVQVSKKSSFYKGMLLSTVNVLPIPYFSGLHAAWNVSGWIQFKVLDVLIFVMAAGMGTFSMLYMYVVYFDKLESKTDRFSRHSDYIMSVLMLLLVIITFIRIFYKFDE</sequence>
<accession>I0WK62</accession>
<evidence type="ECO:0008006" key="9">
    <source>
        <dbReference type="Google" id="ProtNLM"/>
    </source>
</evidence>
<feature type="transmembrane region" description="Helical" evidence="6">
    <location>
        <begin position="114"/>
        <end position="131"/>
    </location>
</feature>
<evidence type="ECO:0000256" key="2">
    <source>
        <dbReference type="ARBA" id="ARBA00022475"/>
    </source>
</evidence>
<feature type="transmembrane region" description="Helical" evidence="6">
    <location>
        <begin position="189"/>
        <end position="208"/>
    </location>
</feature>
<evidence type="ECO:0000313" key="7">
    <source>
        <dbReference type="EMBL" id="EID76778.1"/>
    </source>
</evidence>
<evidence type="ECO:0000256" key="1">
    <source>
        <dbReference type="ARBA" id="ARBA00004651"/>
    </source>
</evidence>
<feature type="transmembrane region" description="Helical" evidence="6">
    <location>
        <begin position="39"/>
        <end position="59"/>
    </location>
</feature>
<feature type="transmembrane region" description="Helical" evidence="6">
    <location>
        <begin position="151"/>
        <end position="169"/>
    </location>
</feature>
<dbReference type="eggNOG" id="COG1280">
    <property type="taxonomic scope" value="Bacteria"/>
</dbReference>
<organism evidence="7 8">
    <name type="scientific">Imtechella halotolerans K1</name>
    <dbReference type="NCBI Taxonomy" id="946077"/>
    <lineage>
        <taxon>Bacteria</taxon>
        <taxon>Pseudomonadati</taxon>
        <taxon>Bacteroidota</taxon>
        <taxon>Flavobacteriia</taxon>
        <taxon>Flavobacteriales</taxon>
        <taxon>Flavobacteriaceae</taxon>
        <taxon>Imtechella</taxon>
    </lineage>
</organism>
<keyword evidence="8" id="KW-1185">Reference proteome</keyword>
<gene>
    <name evidence="7" type="ORF">W5A_02105</name>
</gene>
<keyword evidence="5 6" id="KW-0472">Membrane</keyword>
<comment type="subcellular location">
    <subcellularLocation>
        <location evidence="1">Cell membrane</location>
        <topology evidence="1">Multi-pass membrane protein</topology>
    </subcellularLocation>
</comment>
<evidence type="ECO:0000313" key="8">
    <source>
        <dbReference type="Proteomes" id="UP000005938"/>
    </source>
</evidence>
<feature type="transmembrane region" description="Helical" evidence="6">
    <location>
        <begin position="71"/>
        <end position="93"/>
    </location>
</feature>
<evidence type="ECO:0000256" key="4">
    <source>
        <dbReference type="ARBA" id="ARBA00022989"/>
    </source>
</evidence>
<keyword evidence="4 6" id="KW-1133">Transmembrane helix</keyword>
<protein>
    <recommendedName>
        <fullName evidence="9">Lysine exporter protein LysE/YggA</fullName>
    </recommendedName>
</protein>
<dbReference type="InterPro" id="IPR001123">
    <property type="entry name" value="LeuE-type"/>
</dbReference>
<dbReference type="STRING" id="946077.W5A_02105"/>
<keyword evidence="2" id="KW-1003">Cell membrane</keyword>
<evidence type="ECO:0000256" key="5">
    <source>
        <dbReference type="ARBA" id="ARBA00023136"/>
    </source>
</evidence>
<name>I0WK62_9FLAO</name>